<dbReference type="PANTHER" id="PTHR10677:SF3">
    <property type="entry name" value="FI07626P-RELATED"/>
    <property type="match status" value="1"/>
</dbReference>
<sequence>MRLLINCPSGESRLLQVPGEATVRELKQLLQEEEGIPADQQVLCYAGQHLKDHLSLFDHNLEEYTLSDEVVLYLTQRLAQPKRIFLSAHAKPSQLVAELVEADMPVGKVMALLESRGLAGAFVPGAPMYPKRRDGSTIPMPMDHAEPLAAFEARAAAKEGVPVPLTLTFMQAQDGCLHIHVHPSSDASSATYPVYQRPMAPQPRMPRKDASTMAGQPLPQLVKELCIKP</sequence>
<dbReference type="SUPFAM" id="SSF54236">
    <property type="entry name" value="Ubiquitin-like"/>
    <property type="match status" value="1"/>
</dbReference>
<dbReference type="SMART" id="SM00213">
    <property type="entry name" value="UBQ"/>
    <property type="match status" value="1"/>
</dbReference>
<dbReference type="GO" id="GO:0031593">
    <property type="term" value="F:polyubiquitin modification-dependent protein binding"/>
    <property type="evidence" value="ECO:0007669"/>
    <property type="project" value="TreeGrafter"/>
</dbReference>
<dbReference type="InterPro" id="IPR029071">
    <property type="entry name" value="Ubiquitin-like_domsf"/>
</dbReference>
<protein>
    <recommendedName>
        <fullName evidence="1">Ubiquitin-like domain-containing protein</fullName>
    </recommendedName>
</protein>
<dbReference type="PROSITE" id="PS00299">
    <property type="entry name" value="UBIQUITIN_1"/>
    <property type="match status" value="1"/>
</dbReference>
<dbReference type="AlphaFoldDB" id="A0A7S0WN85"/>
<dbReference type="EMBL" id="HBFB01011395">
    <property type="protein sequence ID" value="CAD8674605.1"/>
    <property type="molecule type" value="Transcribed_RNA"/>
</dbReference>
<dbReference type="Gene3D" id="3.10.20.90">
    <property type="entry name" value="Phosphatidylinositol 3-kinase Catalytic Subunit, Chain A, domain 1"/>
    <property type="match status" value="1"/>
</dbReference>
<dbReference type="GO" id="GO:0006511">
    <property type="term" value="P:ubiquitin-dependent protein catabolic process"/>
    <property type="evidence" value="ECO:0007669"/>
    <property type="project" value="TreeGrafter"/>
</dbReference>
<evidence type="ECO:0000259" key="1">
    <source>
        <dbReference type="PROSITE" id="PS50053"/>
    </source>
</evidence>
<dbReference type="PANTHER" id="PTHR10677">
    <property type="entry name" value="UBIQUILIN"/>
    <property type="match status" value="1"/>
</dbReference>
<name>A0A7S0WN85_9CHLO</name>
<dbReference type="CDD" id="cd17039">
    <property type="entry name" value="Ubl_ubiquitin_like"/>
    <property type="match status" value="1"/>
</dbReference>
<proteinExistence type="predicted"/>
<dbReference type="InterPro" id="IPR015496">
    <property type="entry name" value="Ubiquilin"/>
</dbReference>
<organism evidence="2">
    <name type="scientific">Chlamydomonas leiostraca</name>
    <dbReference type="NCBI Taxonomy" id="1034604"/>
    <lineage>
        <taxon>Eukaryota</taxon>
        <taxon>Viridiplantae</taxon>
        <taxon>Chlorophyta</taxon>
        <taxon>core chlorophytes</taxon>
        <taxon>Chlorophyceae</taxon>
        <taxon>CS clade</taxon>
        <taxon>Chlamydomonadales</taxon>
        <taxon>Chlamydomonadaceae</taxon>
        <taxon>Chlamydomonas</taxon>
    </lineage>
</organism>
<dbReference type="InterPro" id="IPR000626">
    <property type="entry name" value="Ubiquitin-like_dom"/>
</dbReference>
<dbReference type="PROSITE" id="PS50053">
    <property type="entry name" value="UBIQUITIN_2"/>
    <property type="match status" value="1"/>
</dbReference>
<feature type="domain" description="Ubiquitin-like" evidence="1">
    <location>
        <begin position="1"/>
        <end position="63"/>
    </location>
</feature>
<gene>
    <name evidence="2" type="ORF">CLEI1391_LOCUS6436</name>
</gene>
<dbReference type="InterPro" id="IPR019954">
    <property type="entry name" value="Ubiquitin_CS"/>
</dbReference>
<accession>A0A7S0WN85</accession>
<evidence type="ECO:0000313" key="2">
    <source>
        <dbReference type="EMBL" id="CAD8674605.1"/>
    </source>
</evidence>
<reference evidence="2" key="1">
    <citation type="submission" date="2021-01" db="EMBL/GenBank/DDBJ databases">
        <authorList>
            <person name="Corre E."/>
            <person name="Pelletier E."/>
            <person name="Niang G."/>
            <person name="Scheremetjew M."/>
            <person name="Finn R."/>
            <person name="Kale V."/>
            <person name="Holt S."/>
            <person name="Cochrane G."/>
            <person name="Meng A."/>
            <person name="Brown T."/>
            <person name="Cohen L."/>
        </authorList>
    </citation>
    <scope>NUCLEOTIDE SEQUENCE</scope>
    <source>
        <strain evidence="2">SAG 11-49</strain>
    </source>
</reference>
<dbReference type="Pfam" id="PF00240">
    <property type="entry name" value="ubiquitin"/>
    <property type="match status" value="1"/>
</dbReference>
<dbReference type="GO" id="GO:0005829">
    <property type="term" value="C:cytosol"/>
    <property type="evidence" value="ECO:0007669"/>
    <property type="project" value="TreeGrafter"/>
</dbReference>